<sequence length="115" mass="13046">MTKLFNVYRVLALVVGVLLLVGTVGSLLKYLLEDGTTLQRLGDDLTPIWLVHGWIYIVYVVVAFLLTQKARWTIPQLLLMLVAGLVPGLIFWVERRVAHQLRADHPELAQDQDAR</sequence>
<proteinExistence type="predicted"/>
<reference evidence="8 9" key="1">
    <citation type="journal article" date="2019" name="Int. J. Syst. Evol. Microbiol.">
        <title>The Global Catalogue of Microorganisms (GCM) 10K type strain sequencing project: providing services to taxonomists for standard genome sequencing and annotation.</title>
        <authorList>
            <consortium name="The Broad Institute Genomics Platform"/>
            <consortium name="The Broad Institute Genome Sequencing Center for Infectious Disease"/>
            <person name="Wu L."/>
            <person name="Ma J."/>
        </authorList>
    </citation>
    <scope>NUCLEOTIDE SEQUENCE [LARGE SCALE GENOMIC DNA]</scope>
    <source>
        <strain evidence="8 9">JCM 14942</strain>
    </source>
</reference>
<feature type="transmembrane region" description="Helical" evidence="6">
    <location>
        <begin position="48"/>
        <end position="67"/>
    </location>
</feature>
<evidence type="ECO:0000259" key="7">
    <source>
        <dbReference type="Pfam" id="PF12823"/>
    </source>
</evidence>
<keyword evidence="4 6" id="KW-1133">Transmembrane helix</keyword>
<dbReference type="PANTHER" id="PTHR40077">
    <property type="entry name" value="MEMBRANE PROTEIN-RELATED"/>
    <property type="match status" value="1"/>
</dbReference>
<dbReference type="Pfam" id="PF12823">
    <property type="entry name" value="DUF3817"/>
    <property type="match status" value="1"/>
</dbReference>
<evidence type="ECO:0000313" key="8">
    <source>
        <dbReference type="EMBL" id="GAA1512818.1"/>
    </source>
</evidence>
<evidence type="ECO:0000256" key="3">
    <source>
        <dbReference type="ARBA" id="ARBA00022692"/>
    </source>
</evidence>
<feature type="domain" description="DUF3817" evidence="7">
    <location>
        <begin position="6"/>
        <end position="98"/>
    </location>
</feature>
<feature type="transmembrane region" description="Helical" evidence="6">
    <location>
        <begin position="7"/>
        <end position="28"/>
    </location>
</feature>
<comment type="subcellular location">
    <subcellularLocation>
        <location evidence="1">Cell membrane</location>
        <topology evidence="1">Multi-pass membrane protein</topology>
    </subcellularLocation>
</comment>
<evidence type="ECO:0000256" key="6">
    <source>
        <dbReference type="SAM" id="Phobius"/>
    </source>
</evidence>
<dbReference type="Proteomes" id="UP001500842">
    <property type="component" value="Unassembled WGS sequence"/>
</dbReference>
<evidence type="ECO:0000313" key="9">
    <source>
        <dbReference type="Proteomes" id="UP001500842"/>
    </source>
</evidence>
<evidence type="ECO:0000256" key="2">
    <source>
        <dbReference type="ARBA" id="ARBA00022475"/>
    </source>
</evidence>
<feature type="transmembrane region" description="Helical" evidence="6">
    <location>
        <begin position="74"/>
        <end position="93"/>
    </location>
</feature>
<keyword evidence="3 6" id="KW-0812">Transmembrane</keyword>
<dbReference type="EMBL" id="BAAAOR010000014">
    <property type="protein sequence ID" value="GAA1512818.1"/>
    <property type="molecule type" value="Genomic_DNA"/>
</dbReference>
<organism evidence="8 9">
    <name type="scientific">Nocardioides humi</name>
    <dbReference type="NCBI Taxonomy" id="449461"/>
    <lineage>
        <taxon>Bacteria</taxon>
        <taxon>Bacillati</taxon>
        <taxon>Actinomycetota</taxon>
        <taxon>Actinomycetes</taxon>
        <taxon>Propionibacteriales</taxon>
        <taxon>Nocardioidaceae</taxon>
        <taxon>Nocardioides</taxon>
    </lineage>
</organism>
<protein>
    <recommendedName>
        <fullName evidence="7">DUF3817 domain-containing protein</fullName>
    </recommendedName>
</protein>
<name>A0ABN2A6Y7_9ACTN</name>
<evidence type="ECO:0000256" key="4">
    <source>
        <dbReference type="ARBA" id="ARBA00022989"/>
    </source>
</evidence>
<dbReference type="InterPro" id="IPR023845">
    <property type="entry name" value="DUF3817_TM"/>
</dbReference>
<dbReference type="PANTHER" id="PTHR40077:SF2">
    <property type="entry name" value="MEMBRANE PROTEIN"/>
    <property type="match status" value="1"/>
</dbReference>
<keyword evidence="5 6" id="KW-0472">Membrane</keyword>
<keyword evidence="9" id="KW-1185">Reference proteome</keyword>
<dbReference type="NCBIfam" id="TIGR03954">
    <property type="entry name" value="integ_memb_HG"/>
    <property type="match status" value="1"/>
</dbReference>
<dbReference type="RefSeq" id="WP_141005241.1">
    <property type="nucleotide sequence ID" value="NZ_BAAAOR010000014.1"/>
</dbReference>
<comment type="caution">
    <text evidence="8">The sequence shown here is derived from an EMBL/GenBank/DDBJ whole genome shotgun (WGS) entry which is preliminary data.</text>
</comment>
<evidence type="ECO:0000256" key="1">
    <source>
        <dbReference type="ARBA" id="ARBA00004651"/>
    </source>
</evidence>
<keyword evidence="2" id="KW-1003">Cell membrane</keyword>
<gene>
    <name evidence="8" type="ORF">GCM10009788_16700</name>
</gene>
<evidence type="ECO:0000256" key="5">
    <source>
        <dbReference type="ARBA" id="ARBA00023136"/>
    </source>
</evidence>
<accession>A0ABN2A6Y7</accession>